<name>A0ABX7VLH0_XENBU</name>
<keyword evidence="2" id="KW-1185">Reference proteome</keyword>
<dbReference type="Proteomes" id="UP000665047">
    <property type="component" value="Chromosome"/>
</dbReference>
<dbReference type="EMBL" id="CP072455">
    <property type="protein sequence ID" value="QTL40637.1"/>
    <property type="molecule type" value="Genomic_DNA"/>
</dbReference>
<proteinExistence type="predicted"/>
<dbReference type="RefSeq" id="WP_209028105.1">
    <property type="nucleotide sequence ID" value="NZ_CP072455.1"/>
</dbReference>
<organism evidence="1 2">
    <name type="scientific">Xenorhabdus budapestensis</name>
    <dbReference type="NCBI Taxonomy" id="290110"/>
    <lineage>
        <taxon>Bacteria</taxon>
        <taxon>Pseudomonadati</taxon>
        <taxon>Pseudomonadota</taxon>
        <taxon>Gammaproteobacteria</taxon>
        <taxon>Enterobacterales</taxon>
        <taxon>Morganellaceae</taxon>
        <taxon>Xenorhabdus</taxon>
    </lineage>
</organism>
<evidence type="ECO:0000313" key="2">
    <source>
        <dbReference type="Proteomes" id="UP000665047"/>
    </source>
</evidence>
<dbReference type="Pfam" id="PF04883">
    <property type="entry name" value="HK97-gp10_like"/>
    <property type="match status" value="1"/>
</dbReference>
<dbReference type="NCBIfam" id="TIGR01725">
    <property type="entry name" value="phge_HK97_gp10"/>
    <property type="match status" value="1"/>
</dbReference>
<evidence type="ECO:0000313" key="1">
    <source>
        <dbReference type="EMBL" id="QTL40637.1"/>
    </source>
</evidence>
<protein>
    <submittedName>
        <fullName evidence="1">HK97 gp10 family phage protein</fullName>
    </submittedName>
</protein>
<dbReference type="InterPro" id="IPR010064">
    <property type="entry name" value="HK97-gp10_tail"/>
</dbReference>
<accession>A0ABX7VLH0</accession>
<gene>
    <name evidence="1" type="ORF">HGO23_04430</name>
</gene>
<reference evidence="1 2" key="1">
    <citation type="submission" date="2021-03" db="EMBL/GenBank/DDBJ databases">
        <title>Complete Genome Sequence Data of Xenorhabdus budapestensis strain C72, a Candidate Biological Control Agent, from China.</title>
        <authorList>
            <person name="LI B."/>
            <person name="WANG S."/>
            <person name="QIU D."/>
        </authorList>
    </citation>
    <scope>NUCLEOTIDE SEQUENCE [LARGE SCALE GENOMIC DNA]</scope>
    <source>
        <strain evidence="1 2">C-7-2</strain>
    </source>
</reference>
<sequence>MITAQTTGWAALGRQLQALDTALQTDIMRKAGKKAMQIVQEDMQAHAGYNKQSHAAHLRDNILIRTTQSKKYQGGVMVTVGPAKTHRIKALAQEMGTIKQVPNPFIRPALDYNKRAILTVLAREIRDALDGYNP</sequence>